<dbReference type="OrthoDB" id="9803628at2"/>
<dbReference type="SUPFAM" id="SSF51735">
    <property type="entry name" value="NAD(P)-binding Rossmann-fold domains"/>
    <property type="match status" value="1"/>
</dbReference>
<feature type="active site" description="Proton acceptor" evidence="10">
    <location>
        <position position="147"/>
    </location>
</feature>
<dbReference type="Pfam" id="PF13561">
    <property type="entry name" value="adh_short_C2"/>
    <property type="match status" value="1"/>
</dbReference>
<reference evidence="16" key="2">
    <citation type="submission" date="2015-11" db="EMBL/GenBank/DDBJ databases">
        <authorList>
            <person name="Anvar S.Y."/>
        </authorList>
    </citation>
    <scope>NUCLEOTIDE SEQUENCE [LARGE SCALE GENOMIC DNA]</scope>
</reference>
<dbReference type="Gene3D" id="1.10.8.400">
    <property type="entry name" value="Enoyl acyl carrier protein reductase"/>
    <property type="match status" value="1"/>
</dbReference>
<evidence type="ECO:0000313" key="16">
    <source>
        <dbReference type="Proteomes" id="UP000064525"/>
    </source>
</evidence>
<reference evidence="13" key="3">
    <citation type="submission" date="2015-11" db="EMBL/GenBank/DDBJ databases">
        <authorList>
            <person name="Zhang Y."/>
            <person name="Guo Z."/>
        </authorList>
    </citation>
    <scope>NUCLEOTIDE SEQUENCE</scope>
    <source>
        <strain evidence="13">1</strain>
    </source>
</reference>
<evidence type="ECO:0000256" key="5">
    <source>
        <dbReference type="ARBA" id="ARBA00023002"/>
    </source>
</evidence>
<organism evidence="13 16">
    <name type="scientific">Helicobacter typhlonius</name>
    <dbReference type="NCBI Taxonomy" id="76936"/>
    <lineage>
        <taxon>Bacteria</taxon>
        <taxon>Pseudomonadati</taxon>
        <taxon>Campylobacterota</taxon>
        <taxon>Epsilonproteobacteria</taxon>
        <taxon>Campylobacterales</taxon>
        <taxon>Helicobacteraceae</taxon>
        <taxon>Helicobacter</taxon>
    </lineage>
</organism>
<dbReference type="GeneID" id="78152123"/>
<feature type="binding site" evidence="12">
    <location>
        <position position="164"/>
    </location>
    <ligand>
        <name>NAD(+)</name>
        <dbReference type="ChEBI" id="CHEBI:57540"/>
    </ligand>
</feature>
<dbReference type="KEGG" id="hty:BN2458_PEG2014"/>
<feature type="binding site" evidence="12">
    <location>
        <position position="94"/>
    </location>
    <ligand>
        <name>NAD(+)</name>
        <dbReference type="ChEBI" id="CHEBI:57540"/>
    </ligand>
</feature>
<proteinExistence type="inferred from homology"/>
<evidence type="ECO:0000256" key="10">
    <source>
        <dbReference type="PIRSR" id="PIRSR000094-1"/>
    </source>
</evidence>
<dbReference type="InterPro" id="IPR002347">
    <property type="entry name" value="SDR_fam"/>
</dbReference>
<dbReference type="EC" id="1.3.1.9" evidence="9"/>
<evidence type="ECO:0000256" key="4">
    <source>
        <dbReference type="ARBA" id="ARBA00022832"/>
    </source>
</evidence>
<feature type="binding site" evidence="11">
    <location>
        <position position="97"/>
    </location>
    <ligand>
        <name>substrate</name>
    </ligand>
</feature>
<dbReference type="FunFam" id="1.10.8.400:FF:000001">
    <property type="entry name" value="Enoyl-[acyl-carrier-protein] reductase [NADH]"/>
    <property type="match status" value="1"/>
</dbReference>
<dbReference type="EMBL" id="LN907858">
    <property type="protein sequence ID" value="CUU40897.1"/>
    <property type="molecule type" value="Genomic_DNA"/>
</dbReference>
<feature type="active site" description="Proton acceptor" evidence="10">
    <location>
        <position position="157"/>
    </location>
</feature>
<comment type="catalytic activity">
    <reaction evidence="9">
        <text>a 2,3-saturated acyl-[ACP] + NAD(+) = a (2E)-enoyl-[ACP] + NADH + H(+)</text>
        <dbReference type="Rhea" id="RHEA:10240"/>
        <dbReference type="Rhea" id="RHEA-COMP:9925"/>
        <dbReference type="Rhea" id="RHEA-COMP:9926"/>
        <dbReference type="ChEBI" id="CHEBI:15378"/>
        <dbReference type="ChEBI" id="CHEBI:57540"/>
        <dbReference type="ChEBI" id="CHEBI:57945"/>
        <dbReference type="ChEBI" id="CHEBI:78784"/>
        <dbReference type="ChEBI" id="CHEBI:78785"/>
        <dbReference type="EC" id="1.3.1.9"/>
    </reaction>
</comment>
<reference evidence="14 15" key="1">
    <citation type="journal article" date="2014" name="Genome Announc.">
        <title>Draft genome sequences of eight enterohepatic helicobacter species isolated from both laboratory and wild rodents.</title>
        <authorList>
            <person name="Sheh A."/>
            <person name="Shen Z."/>
            <person name="Fox J.G."/>
        </authorList>
    </citation>
    <scope>NUCLEOTIDE SEQUENCE [LARGE SCALE GENOMIC DNA]</scope>
    <source>
        <strain evidence="14 15">MIT 98-6810</strain>
    </source>
</reference>
<dbReference type="PIRSF" id="PIRSF000094">
    <property type="entry name" value="Enoyl-ACP_rdct"/>
    <property type="match status" value="1"/>
</dbReference>
<dbReference type="GO" id="GO:0006633">
    <property type="term" value="P:fatty acid biosynthetic process"/>
    <property type="evidence" value="ECO:0007669"/>
    <property type="project" value="UniProtKB-UniPathway"/>
</dbReference>
<gene>
    <name evidence="14" type="primary">fabI</name>
    <name evidence="13" type="ORF">BN2458_PEG2014</name>
    <name evidence="14" type="ORF">LS75_003825</name>
</gene>
<feature type="binding site" evidence="12">
    <location>
        <begin position="20"/>
        <end position="21"/>
    </location>
    <ligand>
        <name>NAD(+)</name>
        <dbReference type="ChEBI" id="CHEBI:57540"/>
    </ligand>
</feature>
<keyword evidence="15" id="KW-1185">Reference proteome</keyword>
<comment type="pathway">
    <text evidence="1">Lipid metabolism; fatty acid biosynthesis.</text>
</comment>
<feature type="binding site" evidence="12">
    <location>
        <position position="14"/>
    </location>
    <ligand>
        <name>NAD(+)</name>
        <dbReference type="ChEBI" id="CHEBI:57540"/>
    </ligand>
</feature>
<name>A0A099UDH9_9HELI</name>
<evidence type="ECO:0000256" key="2">
    <source>
        <dbReference type="ARBA" id="ARBA00009233"/>
    </source>
</evidence>
<dbReference type="EMBL" id="JRPF02000003">
    <property type="protein sequence ID" value="TLD78889.1"/>
    <property type="molecule type" value="Genomic_DNA"/>
</dbReference>
<accession>A0A099UDH9</accession>
<evidence type="ECO:0000313" key="15">
    <source>
        <dbReference type="Proteomes" id="UP000029925"/>
    </source>
</evidence>
<evidence type="ECO:0000256" key="11">
    <source>
        <dbReference type="PIRSR" id="PIRSR000094-2"/>
    </source>
</evidence>
<dbReference type="PANTHER" id="PTHR43159:SF2">
    <property type="entry name" value="ENOYL-[ACYL-CARRIER-PROTEIN] REDUCTASE [NADH], CHLOROPLASTIC"/>
    <property type="match status" value="1"/>
</dbReference>
<keyword evidence="3 9" id="KW-0444">Lipid biosynthesis</keyword>
<keyword evidence="6 9" id="KW-0520">NAD</keyword>
<dbReference type="PATRIC" id="fig|76936.10.peg.1962"/>
<dbReference type="RefSeq" id="WP_034343564.1">
    <property type="nucleotide sequence ID" value="NZ_CAJTQN010000001.1"/>
</dbReference>
<dbReference type="Proteomes" id="UP000029925">
    <property type="component" value="Unassembled WGS sequence"/>
</dbReference>
<dbReference type="Proteomes" id="UP000064525">
    <property type="component" value="Chromosome I"/>
</dbReference>
<evidence type="ECO:0000256" key="8">
    <source>
        <dbReference type="ARBA" id="ARBA00023160"/>
    </source>
</evidence>
<comment type="similarity">
    <text evidence="2 9">Belongs to the short-chain dehydrogenases/reductases (SDR) family. FabI subfamily.</text>
</comment>
<dbReference type="CDD" id="cd05372">
    <property type="entry name" value="ENR_SDR"/>
    <property type="match status" value="1"/>
</dbReference>
<keyword evidence="7" id="KW-0443">Lipid metabolism</keyword>
<dbReference type="STRING" id="76936.BN2458_PEG2014"/>
<dbReference type="FunFam" id="3.40.50.720:FF:000054">
    <property type="entry name" value="Enoyl-[acyl-carrier-protein] reductase [NADH]"/>
    <property type="match status" value="1"/>
</dbReference>
<evidence type="ECO:0000256" key="3">
    <source>
        <dbReference type="ARBA" id="ARBA00022516"/>
    </source>
</evidence>
<dbReference type="Gene3D" id="3.40.50.720">
    <property type="entry name" value="NAD(P)-binding Rossmann-like Domain"/>
    <property type="match status" value="1"/>
</dbReference>
<evidence type="ECO:0000313" key="14">
    <source>
        <dbReference type="EMBL" id="TLD78889.1"/>
    </source>
</evidence>
<protein>
    <recommendedName>
        <fullName evidence="9">Enoyl-[acyl-carrier-protein] reductase [NADH]</fullName>
        <ecNumber evidence="9">1.3.1.9</ecNumber>
    </recommendedName>
</protein>
<evidence type="ECO:0000256" key="9">
    <source>
        <dbReference type="PIRNR" id="PIRNR000094"/>
    </source>
</evidence>
<sequence>MAKILEGKKGLIVGVANNRSIAYGIAKACKEQGADLAFTFLNEALEKRVRPIAEELGSEKYVYELDVSKEEHFSALADALKKDFGTFDFIVHSVAFAPKDALEGDFVQTSKQAFNTAMEISVYSLIELSRAMLPLLNKNAAILTLTYLGSVKYVTNYNVMGVAKAALESSVRYLAYDLGKQGIRVNAISAGPIKTLAASGISDFNIMLKWNEANAPLRENVSITQVGNAAMYLLSPLASGVTGEVHYVDAGYNIMGMCATEEVDGKITPRWDILRS</sequence>
<dbReference type="InterPro" id="IPR036291">
    <property type="entry name" value="NAD(P)-bd_dom_sf"/>
</dbReference>
<feature type="binding site" evidence="12">
    <location>
        <begin position="66"/>
        <end position="67"/>
    </location>
    <ligand>
        <name>NAD(+)</name>
        <dbReference type="ChEBI" id="CHEBI:57540"/>
    </ligand>
</feature>
<dbReference type="AlphaFoldDB" id="A0A099UDH9"/>
<dbReference type="NCBIfam" id="NF006266">
    <property type="entry name" value="PRK08415.1"/>
    <property type="match status" value="1"/>
</dbReference>
<dbReference type="PRINTS" id="PR00081">
    <property type="entry name" value="GDHRDH"/>
</dbReference>
<dbReference type="GO" id="GO:0004318">
    <property type="term" value="F:enoyl-[acyl-carrier-protein] reductase (NADH) activity"/>
    <property type="evidence" value="ECO:0007669"/>
    <property type="project" value="UniProtKB-EC"/>
</dbReference>
<evidence type="ECO:0000256" key="1">
    <source>
        <dbReference type="ARBA" id="ARBA00005194"/>
    </source>
</evidence>
<dbReference type="PANTHER" id="PTHR43159">
    <property type="entry name" value="ENOYL-[ACYL-CARRIER-PROTEIN] REDUCTASE"/>
    <property type="match status" value="1"/>
</dbReference>
<evidence type="ECO:0000313" key="13">
    <source>
        <dbReference type="EMBL" id="CUU40897.1"/>
    </source>
</evidence>
<dbReference type="UniPathway" id="UPA00094"/>
<keyword evidence="5 9" id="KW-0560">Oxidoreductase</keyword>
<evidence type="ECO:0000256" key="12">
    <source>
        <dbReference type="PIRSR" id="PIRSR000094-3"/>
    </source>
</evidence>
<dbReference type="InterPro" id="IPR014358">
    <property type="entry name" value="Enoyl-ACP_Rdtase_NADH"/>
</dbReference>
<keyword evidence="8 9" id="KW-0275">Fatty acid biosynthesis</keyword>
<evidence type="ECO:0000256" key="7">
    <source>
        <dbReference type="ARBA" id="ARBA00023098"/>
    </source>
</evidence>
<evidence type="ECO:0000256" key="6">
    <source>
        <dbReference type="ARBA" id="ARBA00023027"/>
    </source>
</evidence>
<feature type="binding site" evidence="12">
    <location>
        <begin position="193"/>
        <end position="197"/>
    </location>
    <ligand>
        <name>NAD(+)</name>
        <dbReference type="ChEBI" id="CHEBI:57540"/>
    </ligand>
</feature>
<keyword evidence="4" id="KW-0276">Fatty acid metabolism</keyword>